<keyword evidence="1" id="KW-0863">Zinc-finger</keyword>
<dbReference type="InterPro" id="IPR057811">
    <property type="entry name" value="RBD_ZCCHC3_2nd"/>
</dbReference>
<dbReference type="PANTHER" id="PTHR22639:SF4">
    <property type="entry name" value="ZINC FINGER CCHC DOMAIN-CONTAINING PROTEIN 3"/>
    <property type="match status" value="1"/>
</dbReference>
<dbReference type="GO" id="GO:0002218">
    <property type="term" value="P:activation of innate immune response"/>
    <property type="evidence" value="ECO:0007669"/>
    <property type="project" value="InterPro"/>
</dbReference>
<protein>
    <recommendedName>
        <fullName evidence="3">CCHC-type domain-containing protein</fullName>
    </recommendedName>
</protein>
<feature type="region of interest" description="Disordered" evidence="2">
    <location>
        <begin position="410"/>
        <end position="497"/>
    </location>
</feature>
<evidence type="ECO:0000313" key="4">
    <source>
        <dbReference type="EMBL" id="OCT82308.1"/>
    </source>
</evidence>
<organism evidence="4 5">
    <name type="scientific">Xenopus laevis</name>
    <name type="common">African clawed frog</name>
    <dbReference type="NCBI Taxonomy" id="8355"/>
    <lineage>
        <taxon>Eukaryota</taxon>
        <taxon>Metazoa</taxon>
        <taxon>Chordata</taxon>
        <taxon>Craniata</taxon>
        <taxon>Vertebrata</taxon>
        <taxon>Euteleostomi</taxon>
        <taxon>Amphibia</taxon>
        <taxon>Batrachia</taxon>
        <taxon>Anura</taxon>
        <taxon>Pipoidea</taxon>
        <taxon>Pipidae</taxon>
        <taxon>Xenopodinae</taxon>
        <taxon>Xenopus</taxon>
        <taxon>Xenopus</taxon>
    </lineage>
</organism>
<dbReference type="GO" id="GO:0008270">
    <property type="term" value="F:zinc ion binding"/>
    <property type="evidence" value="ECO:0007669"/>
    <property type="project" value="UniProtKB-KW"/>
</dbReference>
<dbReference type="GO" id="GO:0003690">
    <property type="term" value="F:double-stranded DNA binding"/>
    <property type="evidence" value="ECO:0007669"/>
    <property type="project" value="InterPro"/>
</dbReference>
<accession>A0A974HLR1</accession>
<dbReference type="AlphaFoldDB" id="A0A974HLR1"/>
<dbReference type="PROSITE" id="PS50158">
    <property type="entry name" value="ZF_CCHC"/>
    <property type="match status" value="1"/>
</dbReference>
<name>A0A974HLR1_XENLA</name>
<dbReference type="Pfam" id="PF23058">
    <property type="entry name" value="RBD_ZCCHC3_2nd"/>
    <property type="match status" value="1"/>
</dbReference>
<feature type="compositionally biased region" description="Polar residues" evidence="2">
    <location>
        <begin position="37"/>
        <end position="54"/>
    </location>
</feature>
<keyword evidence="1" id="KW-0862">Zinc</keyword>
<evidence type="ECO:0000313" key="5">
    <source>
        <dbReference type="Proteomes" id="UP000694892"/>
    </source>
</evidence>
<evidence type="ECO:0000256" key="2">
    <source>
        <dbReference type="SAM" id="MobiDB-lite"/>
    </source>
</evidence>
<dbReference type="PANTHER" id="PTHR22639">
    <property type="entry name" value="GAG-RELATED PROTEIN"/>
    <property type="match status" value="1"/>
</dbReference>
<feature type="compositionally biased region" description="Low complexity" evidence="2">
    <location>
        <begin position="349"/>
        <end position="359"/>
    </location>
</feature>
<dbReference type="InterPro" id="IPR042509">
    <property type="entry name" value="ZCCHC3"/>
</dbReference>
<evidence type="ECO:0000259" key="3">
    <source>
        <dbReference type="PROSITE" id="PS50158"/>
    </source>
</evidence>
<reference evidence="5" key="1">
    <citation type="journal article" date="2016" name="Nature">
        <title>Genome evolution in the allotetraploid frog Xenopus laevis.</title>
        <authorList>
            <person name="Session A.M."/>
            <person name="Uno Y."/>
            <person name="Kwon T."/>
            <person name="Chapman J.A."/>
            <person name="Toyoda A."/>
            <person name="Takahashi S."/>
            <person name="Fukui A."/>
            <person name="Hikosaka A."/>
            <person name="Suzuki A."/>
            <person name="Kondo M."/>
            <person name="van Heeringen S.J."/>
            <person name="Quigley I."/>
            <person name="Heinz S."/>
            <person name="Ogino H."/>
            <person name="Ochi H."/>
            <person name="Hellsten U."/>
            <person name="Lyons J.B."/>
            <person name="Simakov O."/>
            <person name="Putnam N."/>
            <person name="Stites J."/>
            <person name="Kuroki Y."/>
            <person name="Tanaka T."/>
            <person name="Michiue T."/>
            <person name="Watanabe M."/>
            <person name="Bogdanovic O."/>
            <person name="Lister R."/>
            <person name="Georgiou G."/>
            <person name="Paranjpe S.S."/>
            <person name="van Kruijsbergen I."/>
            <person name="Shu S."/>
            <person name="Carlson J."/>
            <person name="Kinoshita T."/>
            <person name="Ohta Y."/>
            <person name="Mawaribuchi S."/>
            <person name="Jenkins J."/>
            <person name="Grimwood J."/>
            <person name="Schmutz J."/>
            <person name="Mitros T."/>
            <person name="Mozaffari S.V."/>
            <person name="Suzuki Y."/>
            <person name="Haramoto Y."/>
            <person name="Yamamoto T.S."/>
            <person name="Takagi C."/>
            <person name="Heald R."/>
            <person name="Miller K."/>
            <person name="Haudenschild C."/>
            <person name="Kitzman J."/>
            <person name="Nakayama T."/>
            <person name="Izutsu Y."/>
            <person name="Robert J."/>
            <person name="Fortriede J."/>
            <person name="Burns K."/>
            <person name="Lotay V."/>
            <person name="Karimi K."/>
            <person name="Yasuoka Y."/>
            <person name="Dichmann D.S."/>
            <person name="Flajnik M.F."/>
            <person name="Houston D.W."/>
            <person name="Shendure J."/>
            <person name="DuPasquier L."/>
            <person name="Vize P.D."/>
            <person name="Zorn A.M."/>
            <person name="Ito M."/>
            <person name="Marcotte E.M."/>
            <person name="Wallingford J.B."/>
            <person name="Ito Y."/>
            <person name="Asashima M."/>
            <person name="Ueno N."/>
            <person name="Matsuda Y."/>
            <person name="Veenstra G.J."/>
            <person name="Fujiyama A."/>
            <person name="Harland R.M."/>
            <person name="Taira M."/>
            <person name="Rokhsar D.S."/>
        </authorList>
    </citation>
    <scope>NUCLEOTIDE SEQUENCE [LARGE SCALE GENOMIC DNA]</scope>
    <source>
        <strain evidence="5">J</strain>
    </source>
</reference>
<feature type="compositionally biased region" description="Low complexity" evidence="2">
    <location>
        <begin position="1"/>
        <end position="12"/>
    </location>
</feature>
<gene>
    <name evidence="4" type="ORF">XELAEV_18024829mg</name>
</gene>
<proteinExistence type="predicted"/>
<feature type="region of interest" description="Disordered" evidence="2">
    <location>
        <begin position="340"/>
        <end position="363"/>
    </location>
</feature>
<dbReference type="Proteomes" id="UP000694892">
    <property type="component" value="Chromosome 4S"/>
</dbReference>
<evidence type="ECO:0000256" key="1">
    <source>
        <dbReference type="PROSITE-ProRule" id="PRU00047"/>
    </source>
</evidence>
<dbReference type="GO" id="GO:0003723">
    <property type="term" value="F:RNA binding"/>
    <property type="evidence" value="ECO:0007669"/>
    <property type="project" value="InterPro"/>
</dbReference>
<keyword evidence="1" id="KW-0479">Metal-binding</keyword>
<dbReference type="InterPro" id="IPR001878">
    <property type="entry name" value="Znf_CCHC"/>
</dbReference>
<dbReference type="EMBL" id="CM004473">
    <property type="protein sequence ID" value="OCT82308.1"/>
    <property type="molecule type" value="Genomic_DNA"/>
</dbReference>
<feature type="region of interest" description="Disordered" evidence="2">
    <location>
        <begin position="1"/>
        <end position="79"/>
    </location>
</feature>
<sequence length="714" mass="76522">MSGASPGPARAGRATRKTEAQAFGPSHVAELSRPRLRSSSVGTPRTTRGKTSSESEMEVEAHRGAPKGKISPGAANVNPVVQGKVDGKQISDEEINQQEHKGMEIQTVPLISPEVNNVCNNVSPLCELESVGQVGEESGAEINSPVCVLPSQPACQESGAMGAAARPCTQAPTSSHHGAAGTTKVPSGQERRSKVSSIAPVPHRSECNSPGVSLGTSIVHNTSKGAAFKGAGQKHASKGKVKETITAEKVAEALKELATLQNSKTFFEISIKHLTNAMVFSDDKFKESNKCKRDELGNELAGIELRISELYKDVVPWKEVSQNKQRFAAMASSVHTPAAKPALGKSFQTSTSNNPASSESEAEFIKPLPPRLQINVQNMAFNQQDMDAQERKQKEEKAFKITVGKKDQAFELSSDQDFPDLPKGKVTEKPVPQNTSASGKEEQGSAQDPAGTVLIEEEELHAEEMDITPTKTASSSVKESERAESGVIEENEVESSVAVGNDSVSEAMTGVGGMEGECGGVQAGGVAGNVGFSAANVLTEVSQGQVDQGLPESVEVVSVQRKNWVKLKWDGNKEDAPPRRAGHQKWENLVVIPMIKPETKLITIVMKNDAVPQEDILVWLQRQCTVLSLLVKVYDEDNVWGGVWHTKVRLEVTGNVPNHLPNAFFIGKEKGSCFYVGQPWQCFKCGARDHLAKACTILKCALCNAVGHEANSCD</sequence>
<feature type="region of interest" description="Disordered" evidence="2">
    <location>
        <begin position="166"/>
        <end position="212"/>
    </location>
</feature>
<feature type="domain" description="CCHC-type" evidence="3">
    <location>
        <begin position="682"/>
        <end position="695"/>
    </location>
</feature>